<sequence length="310" mass="33456">MTQLRTHGGELLSPLCFGTMQFGRTADAGASRAMYDACRAAGVNHFDTAHVYTGGASETLLGQFIKKERDAIFVATKVAYTGGAGRENIKASFDVSQKRLQLDCIDLLYLHRFDPDTPLSETFDALAQLQRVGKIRHIGVSNYAAWQVVKAQGVAAAMGTRIDMIQPMYSLVKRQAEVELLPMAKSEGIGVAAYSPLGAGLLTGKDTRRGDGRLATDSRYAARYGQPWMHKTAQDFAAFAARMQMAPATLAVAWAARHPSVNCPIISARTVDQLRPSLAAAQISMSGEDYARITALSQTPAPATDRLDEA</sequence>
<dbReference type="InterPro" id="IPR050523">
    <property type="entry name" value="AKR_Detox_Biosynth"/>
</dbReference>
<dbReference type="InterPro" id="IPR023210">
    <property type="entry name" value="NADP_OxRdtase_dom"/>
</dbReference>
<dbReference type="Gene3D" id="3.20.20.100">
    <property type="entry name" value="NADP-dependent oxidoreductase domain"/>
    <property type="match status" value="1"/>
</dbReference>
<dbReference type="OrthoDB" id="9803483at2"/>
<dbReference type="RefSeq" id="WP_049835300.1">
    <property type="nucleotide sequence ID" value="NZ_CP012160.1"/>
</dbReference>
<reference evidence="2 3" key="1">
    <citation type="journal article" date="2015" name="Genome Announc.">
        <title>Closed Genome Sequence of Octadecabacter temperatus SB1, the First Mesophilic Species of the Genus Octadecabacter.</title>
        <authorList>
            <person name="Voget S."/>
            <person name="Billerbeck S."/>
            <person name="Simon M."/>
            <person name="Daniel R."/>
        </authorList>
    </citation>
    <scope>NUCLEOTIDE SEQUENCE [LARGE SCALE GENOMIC DNA]</scope>
    <source>
        <strain evidence="2 3">SB1</strain>
    </source>
</reference>
<dbReference type="PROSITE" id="PS00062">
    <property type="entry name" value="ALDOKETO_REDUCTASE_2"/>
    <property type="match status" value="1"/>
</dbReference>
<dbReference type="SUPFAM" id="SSF51430">
    <property type="entry name" value="NAD(P)-linked oxidoreductase"/>
    <property type="match status" value="1"/>
</dbReference>
<keyword evidence="3" id="KW-1185">Reference proteome</keyword>
<evidence type="ECO:0000313" key="3">
    <source>
        <dbReference type="Proteomes" id="UP000067444"/>
    </source>
</evidence>
<proteinExistence type="predicted"/>
<organism evidence="2 3">
    <name type="scientific">Octadecabacter temperatus</name>
    <dbReference type="NCBI Taxonomy" id="1458307"/>
    <lineage>
        <taxon>Bacteria</taxon>
        <taxon>Pseudomonadati</taxon>
        <taxon>Pseudomonadota</taxon>
        <taxon>Alphaproteobacteria</taxon>
        <taxon>Rhodobacterales</taxon>
        <taxon>Roseobacteraceae</taxon>
        <taxon>Octadecabacter</taxon>
    </lineage>
</organism>
<gene>
    <name evidence="2" type="primary">yhdN_2</name>
    <name evidence="2" type="ORF">OSB_25300</name>
</gene>
<dbReference type="GO" id="GO:0005829">
    <property type="term" value="C:cytosol"/>
    <property type="evidence" value="ECO:0007669"/>
    <property type="project" value="TreeGrafter"/>
</dbReference>
<dbReference type="PRINTS" id="PR00069">
    <property type="entry name" value="ALDKETRDTASE"/>
</dbReference>
<dbReference type="InterPro" id="IPR020471">
    <property type="entry name" value="AKR"/>
</dbReference>
<evidence type="ECO:0000256" key="1">
    <source>
        <dbReference type="ARBA" id="ARBA00023002"/>
    </source>
</evidence>
<dbReference type="Proteomes" id="UP000067444">
    <property type="component" value="Chromosome"/>
</dbReference>
<dbReference type="InterPro" id="IPR036812">
    <property type="entry name" value="NAD(P)_OxRdtase_dom_sf"/>
</dbReference>
<name>A0A0K0Y844_9RHOB</name>
<dbReference type="GO" id="GO:0016491">
    <property type="term" value="F:oxidoreductase activity"/>
    <property type="evidence" value="ECO:0007669"/>
    <property type="project" value="UniProtKB-KW"/>
</dbReference>
<dbReference type="Pfam" id="PF00248">
    <property type="entry name" value="Aldo_ket_red"/>
    <property type="match status" value="1"/>
</dbReference>
<dbReference type="AlphaFoldDB" id="A0A0K0Y844"/>
<accession>A0A0K0Y844</accession>
<dbReference type="EMBL" id="CP012160">
    <property type="protein sequence ID" value="AKS47061.1"/>
    <property type="molecule type" value="Genomic_DNA"/>
</dbReference>
<dbReference type="KEGG" id="otm:OSB_25300"/>
<dbReference type="STRING" id="1458307.OSB_25300"/>
<dbReference type="PATRIC" id="fig|1458307.3.peg.2556"/>
<protein>
    <submittedName>
        <fullName evidence="2">General stress protein 69</fullName>
        <ecNumber evidence="2">1.1.1.-</ecNumber>
    </submittedName>
</protein>
<keyword evidence="1 2" id="KW-0560">Oxidoreductase</keyword>
<dbReference type="PANTHER" id="PTHR43364:SF4">
    <property type="entry name" value="NAD(P)-LINKED OXIDOREDUCTASE SUPERFAMILY PROTEIN"/>
    <property type="match status" value="1"/>
</dbReference>
<dbReference type="InterPro" id="IPR018170">
    <property type="entry name" value="Aldo/ket_reductase_CS"/>
</dbReference>
<dbReference type="PANTHER" id="PTHR43364">
    <property type="entry name" value="NADH-SPECIFIC METHYLGLYOXAL REDUCTASE-RELATED"/>
    <property type="match status" value="1"/>
</dbReference>
<evidence type="ECO:0000313" key="2">
    <source>
        <dbReference type="EMBL" id="AKS47061.1"/>
    </source>
</evidence>
<dbReference type="EC" id="1.1.1.-" evidence="2"/>